<keyword evidence="2" id="KW-1185">Reference proteome</keyword>
<dbReference type="EMBL" id="LABY01000026">
    <property type="protein sequence ID" value="KMO42009.1"/>
    <property type="molecule type" value="Genomic_DNA"/>
</dbReference>
<keyword evidence="1" id="KW-0969">Cilium</keyword>
<reference evidence="1 2" key="1">
    <citation type="submission" date="2015-03" db="EMBL/GenBank/DDBJ databases">
        <title>Genome sequencing of Methylobacterium variabile DSM 16961.</title>
        <authorList>
            <person name="Chaudhry V."/>
            <person name="Patil P.B."/>
        </authorList>
    </citation>
    <scope>NUCLEOTIDE SEQUENCE [LARGE SCALE GENOMIC DNA]</scope>
    <source>
        <strain evidence="1 2">DSM 16961</strain>
    </source>
</reference>
<dbReference type="RefSeq" id="WP_048442930.1">
    <property type="nucleotide sequence ID" value="NZ_LABY01000026.1"/>
</dbReference>
<dbReference type="Proteomes" id="UP000035955">
    <property type="component" value="Unassembled WGS sequence"/>
</dbReference>
<protein>
    <submittedName>
        <fullName evidence="1">Flagellar biosynthesis regulator FlaF</fullName>
    </submittedName>
</protein>
<proteinExistence type="predicted"/>
<sequence>MYRFSYSEILEDAPEVGRERECAAFDRALALLRDAEARGLGGPERTAAVGFVQDLWNVLIADLLAPENALPAALRDNLVSIGAWTMREAGEVLRSPERSLAALIEVNTSIRDGLR</sequence>
<dbReference type="Pfam" id="PF07309">
    <property type="entry name" value="FlaF"/>
    <property type="match status" value="1"/>
</dbReference>
<keyword evidence="1" id="KW-0282">Flagellum</keyword>
<dbReference type="GO" id="GO:0044781">
    <property type="term" value="P:bacterial-type flagellum organization"/>
    <property type="evidence" value="ECO:0007669"/>
    <property type="project" value="InterPro"/>
</dbReference>
<dbReference type="AlphaFoldDB" id="A0A0J6T7X1"/>
<keyword evidence="1" id="KW-0966">Cell projection</keyword>
<dbReference type="PATRIC" id="fig|298794.3.peg.4111"/>
<evidence type="ECO:0000313" key="2">
    <source>
        <dbReference type="Proteomes" id="UP000035955"/>
    </source>
</evidence>
<name>A0A0J6T7X1_9HYPH</name>
<comment type="caution">
    <text evidence="1">The sequence shown here is derived from an EMBL/GenBank/DDBJ whole genome shotgun (WGS) entry which is preliminary data.</text>
</comment>
<accession>A0A0J6T7X1</accession>
<dbReference type="NCBIfam" id="NF009434">
    <property type="entry name" value="PRK12793.1"/>
    <property type="match status" value="1"/>
</dbReference>
<evidence type="ECO:0000313" key="1">
    <source>
        <dbReference type="EMBL" id="KMO42009.1"/>
    </source>
</evidence>
<dbReference type="OrthoDB" id="9808944at2"/>
<gene>
    <name evidence="1" type="ORF">VQ02_04315</name>
</gene>
<dbReference type="InterPro" id="IPR010845">
    <property type="entry name" value="FlaF"/>
</dbReference>
<organism evidence="1 2">
    <name type="scientific">Methylobacterium variabile</name>
    <dbReference type="NCBI Taxonomy" id="298794"/>
    <lineage>
        <taxon>Bacteria</taxon>
        <taxon>Pseudomonadati</taxon>
        <taxon>Pseudomonadota</taxon>
        <taxon>Alphaproteobacteria</taxon>
        <taxon>Hyphomicrobiales</taxon>
        <taxon>Methylobacteriaceae</taxon>
        <taxon>Methylobacterium</taxon>
    </lineage>
</organism>